<dbReference type="Proteomes" id="UP001236239">
    <property type="component" value="Unassembled WGS sequence"/>
</dbReference>
<accession>A0AAJ6N9Y9</accession>
<feature type="transmembrane region" description="Helical" evidence="5">
    <location>
        <begin position="172"/>
        <end position="193"/>
    </location>
</feature>
<feature type="transmembrane region" description="Helical" evidence="5">
    <location>
        <begin position="133"/>
        <end position="152"/>
    </location>
</feature>
<evidence type="ECO:0000256" key="2">
    <source>
        <dbReference type="ARBA" id="ARBA00022692"/>
    </source>
</evidence>
<sequence>MFKSFFLNKKWLLWSVLGSLSLILITGYKVSLDVQINEWFGDFYDTIQQALSKPNAVTLSDFFTKIFTFAKIAGVYIALAVFVDFLARHYIFRWRTAMNDYYMSHWDKLRHIEGAAQRVQEDTMRFARIMESLGISFMRALMTLFAFLPLLWELSKHVTSYPLVGEVSHGLVYLAILFSLGGTILLAVVGIKLPGLEFNNQRVEAAYRKELVYGEDDNQRADDFTVRALYEDVRKNYFRLYWNYFYFDMVKWSYLQFNVVLPYIALAPTIIAGVVTLGLLQQIIRAFKQVETSFQFFVYSWSTVVELMSIRKRLKAFEEYIAES</sequence>
<dbReference type="AlphaFoldDB" id="A0AAJ6N9Y9"/>
<keyword evidence="3 5" id="KW-1133">Transmembrane helix</keyword>
<feature type="transmembrane region" description="Helical" evidence="5">
    <location>
        <begin position="12"/>
        <end position="30"/>
    </location>
</feature>
<keyword evidence="1" id="KW-0813">Transport</keyword>
<proteinExistence type="predicted"/>
<dbReference type="PANTHER" id="PTHR11384:SF59">
    <property type="entry name" value="LYSOSOMAL COBALAMIN TRANSPORTER ABCD4"/>
    <property type="match status" value="1"/>
</dbReference>
<dbReference type="GO" id="GO:1904680">
    <property type="term" value="F:peptide transmembrane transporter activity"/>
    <property type="evidence" value="ECO:0007669"/>
    <property type="project" value="InterPro"/>
</dbReference>
<evidence type="ECO:0000256" key="5">
    <source>
        <dbReference type="SAM" id="Phobius"/>
    </source>
</evidence>
<dbReference type="Pfam" id="PF05992">
    <property type="entry name" value="SbmA_BacA"/>
    <property type="match status" value="1"/>
</dbReference>
<reference evidence="6" key="1">
    <citation type="journal article" date="2023" name="Front. Microbiol.">
        <title>Phylogeography and host specificity of Pasteurellaceae pathogenic to sea-farmed fish in the north-east Atlantic.</title>
        <authorList>
            <person name="Gulla S."/>
            <person name="Colquhoun D.J."/>
            <person name="Olsen A.B."/>
            <person name="Spilsberg B."/>
            <person name="Lagesen K."/>
            <person name="Aakesson C.P."/>
            <person name="Strom S."/>
            <person name="Manji F."/>
            <person name="Birkbeck T.H."/>
            <person name="Nilsen H.K."/>
        </authorList>
    </citation>
    <scope>NUCLEOTIDE SEQUENCE</scope>
    <source>
        <strain evidence="6">TW16_20</strain>
    </source>
</reference>
<dbReference type="GO" id="GO:0005886">
    <property type="term" value="C:plasma membrane"/>
    <property type="evidence" value="ECO:0007669"/>
    <property type="project" value="TreeGrafter"/>
</dbReference>
<gene>
    <name evidence="6" type="ORF">QJU93_06145</name>
</gene>
<protein>
    <submittedName>
        <fullName evidence="6">Transporter</fullName>
    </submittedName>
</protein>
<dbReference type="PANTHER" id="PTHR11384">
    <property type="entry name" value="ATP-BINDING CASSETTE, SUB-FAMILY D MEMBER"/>
    <property type="match status" value="1"/>
</dbReference>
<dbReference type="EMBL" id="JASAYQ010000008">
    <property type="protein sequence ID" value="MDP8172933.1"/>
    <property type="molecule type" value="Genomic_DNA"/>
</dbReference>
<evidence type="ECO:0000256" key="4">
    <source>
        <dbReference type="ARBA" id="ARBA00023136"/>
    </source>
</evidence>
<evidence type="ECO:0000313" key="7">
    <source>
        <dbReference type="Proteomes" id="UP001236239"/>
    </source>
</evidence>
<organism evidence="6 7">
    <name type="scientific">Phocoenobacter skyensis</name>
    <dbReference type="NCBI Taxonomy" id="97481"/>
    <lineage>
        <taxon>Bacteria</taxon>
        <taxon>Pseudomonadati</taxon>
        <taxon>Pseudomonadota</taxon>
        <taxon>Gammaproteobacteria</taxon>
        <taxon>Pasteurellales</taxon>
        <taxon>Pasteurellaceae</taxon>
        <taxon>Phocoenobacter</taxon>
    </lineage>
</organism>
<feature type="transmembrane region" description="Helical" evidence="5">
    <location>
        <begin position="66"/>
        <end position="87"/>
    </location>
</feature>
<dbReference type="InterPro" id="IPR009248">
    <property type="entry name" value="SbmA_BacA"/>
</dbReference>
<feature type="transmembrane region" description="Helical" evidence="5">
    <location>
        <begin position="260"/>
        <end position="280"/>
    </location>
</feature>
<evidence type="ECO:0000313" key="6">
    <source>
        <dbReference type="EMBL" id="MDP8172933.1"/>
    </source>
</evidence>
<dbReference type="GO" id="GO:0015833">
    <property type="term" value="P:peptide transport"/>
    <property type="evidence" value="ECO:0007669"/>
    <property type="project" value="InterPro"/>
</dbReference>
<dbReference type="RefSeq" id="WP_306373971.1">
    <property type="nucleotide sequence ID" value="NZ_JASAYK010000003.1"/>
</dbReference>
<dbReference type="InterPro" id="IPR050835">
    <property type="entry name" value="ABC_transporter_sub-D"/>
</dbReference>
<evidence type="ECO:0000256" key="1">
    <source>
        <dbReference type="ARBA" id="ARBA00022448"/>
    </source>
</evidence>
<dbReference type="NCBIfam" id="NF009036">
    <property type="entry name" value="PRK12369.1"/>
    <property type="match status" value="1"/>
</dbReference>
<keyword evidence="4 5" id="KW-0472">Membrane</keyword>
<comment type="caution">
    <text evidence="6">The sequence shown here is derived from an EMBL/GenBank/DDBJ whole genome shotgun (WGS) entry which is preliminary data.</text>
</comment>
<evidence type="ECO:0000256" key="3">
    <source>
        <dbReference type="ARBA" id="ARBA00022989"/>
    </source>
</evidence>
<name>A0AAJ6N9Y9_9PAST</name>
<keyword evidence="2 5" id="KW-0812">Transmembrane</keyword>